<name>A0AAN5CSW3_9BILA</name>
<feature type="non-terminal residue" evidence="5">
    <location>
        <position position="1"/>
    </location>
</feature>
<proteinExistence type="inferred from homology"/>
<comment type="similarity">
    <text evidence="1">Belongs to the amidase family.</text>
</comment>
<keyword evidence="2" id="KW-0378">Hydrolase</keyword>
<feature type="active site" description="Acyl-ester intermediate" evidence="3">
    <location>
        <position position="260"/>
    </location>
</feature>
<evidence type="ECO:0000256" key="1">
    <source>
        <dbReference type="ARBA" id="ARBA00009199"/>
    </source>
</evidence>
<organism evidence="5 6">
    <name type="scientific">Pristionchus mayeri</name>
    <dbReference type="NCBI Taxonomy" id="1317129"/>
    <lineage>
        <taxon>Eukaryota</taxon>
        <taxon>Metazoa</taxon>
        <taxon>Ecdysozoa</taxon>
        <taxon>Nematoda</taxon>
        <taxon>Chromadorea</taxon>
        <taxon>Rhabditida</taxon>
        <taxon>Rhabditina</taxon>
        <taxon>Diplogasteromorpha</taxon>
        <taxon>Diplogasteroidea</taxon>
        <taxon>Neodiplogasteridae</taxon>
        <taxon>Pristionchus</taxon>
    </lineage>
</organism>
<feature type="active site" description="Charge relay system" evidence="3">
    <location>
        <position position="161"/>
    </location>
</feature>
<dbReference type="PANTHER" id="PTHR45847">
    <property type="entry name" value="FATTY ACID AMIDE HYDROLASE"/>
    <property type="match status" value="1"/>
</dbReference>
<evidence type="ECO:0000313" key="6">
    <source>
        <dbReference type="Proteomes" id="UP001328107"/>
    </source>
</evidence>
<dbReference type="Proteomes" id="UP001328107">
    <property type="component" value="Unassembled WGS sequence"/>
</dbReference>
<evidence type="ECO:0000259" key="4">
    <source>
        <dbReference type="Pfam" id="PF01425"/>
    </source>
</evidence>
<dbReference type="FunFam" id="3.90.1300.10:FF:000029">
    <property type="entry name" value="Uncharacterized protein"/>
    <property type="match status" value="1"/>
</dbReference>
<feature type="non-terminal residue" evidence="5">
    <location>
        <position position="530"/>
    </location>
</feature>
<dbReference type="AlphaFoldDB" id="A0AAN5CSW3"/>
<dbReference type="EMBL" id="BTRK01000004">
    <property type="protein sequence ID" value="GMR49940.1"/>
    <property type="molecule type" value="Genomic_DNA"/>
</dbReference>
<dbReference type="PROSITE" id="PS00571">
    <property type="entry name" value="AMIDASES"/>
    <property type="match status" value="1"/>
</dbReference>
<evidence type="ECO:0000256" key="2">
    <source>
        <dbReference type="ARBA" id="ARBA00022801"/>
    </source>
</evidence>
<dbReference type="Pfam" id="PF01425">
    <property type="entry name" value="Amidase"/>
    <property type="match status" value="1"/>
</dbReference>
<accession>A0AAN5CSW3</accession>
<evidence type="ECO:0000313" key="5">
    <source>
        <dbReference type="EMBL" id="GMR49940.1"/>
    </source>
</evidence>
<reference evidence="6" key="1">
    <citation type="submission" date="2022-10" db="EMBL/GenBank/DDBJ databases">
        <title>Genome assembly of Pristionchus species.</title>
        <authorList>
            <person name="Yoshida K."/>
            <person name="Sommer R.J."/>
        </authorList>
    </citation>
    <scope>NUCLEOTIDE SEQUENCE [LARGE SCALE GENOMIC DNA]</scope>
    <source>
        <strain evidence="6">RS5460</strain>
    </source>
</reference>
<dbReference type="SUPFAM" id="SSF75304">
    <property type="entry name" value="Amidase signature (AS) enzymes"/>
    <property type="match status" value="1"/>
</dbReference>
<dbReference type="InterPro" id="IPR052096">
    <property type="entry name" value="Endocannabinoid_amidase"/>
</dbReference>
<feature type="domain" description="Amidase" evidence="4">
    <location>
        <begin position="107"/>
        <end position="529"/>
    </location>
</feature>
<comment type="caution">
    <text evidence="5">The sequence shown here is derived from an EMBL/GenBank/DDBJ whole genome shotgun (WGS) entry which is preliminary data.</text>
</comment>
<dbReference type="PANTHER" id="PTHR45847:SF10">
    <property type="entry name" value="FATTY ACID AMIDE HYDROLASE 1"/>
    <property type="match status" value="1"/>
</dbReference>
<dbReference type="GO" id="GO:0009062">
    <property type="term" value="P:fatty acid catabolic process"/>
    <property type="evidence" value="ECO:0007669"/>
    <property type="project" value="TreeGrafter"/>
</dbReference>
<gene>
    <name evidence="5" type="ORF">PMAYCL1PPCAC_20135</name>
</gene>
<dbReference type="InterPro" id="IPR023631">
    <property type="entry name" value="Amidase_dom"/>
</dbReference>
<dbReference type="GO" id="GO:0017064">
    <property type="term" value="F:fatty acid amide hydrolase activity"/>
    <property type="evidence" value="ECO:0007669"/>
    <property type="project" value="TreeGrafter"/>
</dbReference>
<keyword evidence="6" id="KW-1185">Reference proteome</keyword>
<evidence type="ECO:0000256" key="3">
    <source>
        <dbReference type="PIRSR" id="PIRSR001221-1"/>
    </source>
</evidence>
<dbReference type="GO" id="GO:0004040">
    <property type="term" value="F:amidase activity"/>
    <property type="evidence" value="ECO:0007669"/>
    <property type="project" value="TreeGrafter"/>
</dbReference>
<feature type="active site" description="Charge relay system" evidence="3">
    <location>
        <position position="236"/>
    </location>
</feature>
<sequence length="530" mass="59033">SLNSAITMELKAAVNRFFGLKSPRYALLGVIALYSLRKLIEKAAASKRQAFLAARIAVAAKERDENIEWARKETKLVDDEERKRIEAMNFKQLRDALQSGKVTAESVVRVYYGLALRAHDKTNCLTNIIKQSLKDAIMMDEKAKYSKYKKPRLFGMPISIKESIEVEGQRCSWGVAKYIDTIPKEDSYPVMKLRSDGMIPFCQTNIPTTCMTYTCDNSIYGTTTNPHSSSRSSGGSSGGEGALMSSRGSLIGLGSDIAGSIRIPSSYSGCCGFKPSPTRFSTLQWREPIPWRPICIPTEGPLAQDPHAIVEILRSIWSDRFISSQDALSVPIDFREDLFNEGTKYRIGFYTSDGYIDPLPGNQRVVKEAVEMLRGKGHELVPFSLGDIVTETARGLFATILMDGGKQPSKILKDEPLSPIMAPLLQFHLMCSCVKKFWGWFFKLCGDGATADFFLSQSKRAIDVQAGIDRIYTCRKRLVQKMKDERIDLILCPSTICPAMPHALPNQIPFTAVMATMFWNAMEFPAGVVT</sequence>
<dbReference type="InterPro" id="IPR020556">
    <property type="entry name" value="Amidase_CS"/>
</dbReference>
<dbReference type="InterPro" id="IPR036928">
    <property type="entry name" value="AS_sf"/>
</dbReference>
<dbReference type="PIRSF" id="PIRSF001221">
    <property type="entry name" value="Amidase_fungi"/>
    <property type="match status" value="1"/>
</dbReference>
<dbReference type="Gene3D" id="3.90.1300.10">
    <property type="entry name" value="Amidase signature (AS) domain"/>
    <property type="match status" value="1"/>
</dbReference>
<protein>
    <recommendedName>
        <fullName evidence="4">Amidase domain-containing protein</fullName>
    </recommendedName>
</protein>